<organism evidence="1 2">
    <name type="scientific">Gulo gulo</name>
    <name type="common">Wolverine</name>
    <name type="synonym">Gluton</name>
    <dbReference type="NCBI Taxonomy" id="48420"/>
    <lineage>
        <taxon>Eukaryota</taxon>
        <taxon>Metazoa</taxon>
        <taxon>Chordata</taxon>
        <taxon>Craniata</taxon>
        <taxon>Vertebrata</taxon>
        <taxon>Euteleostomi</taxon>
        <taxon>Mammalia</taxon>
        <taxon>Eutheria</taxon>
        <taxon>Laurasiatheria</taxon>
        <taxon>Carnivora</taxon>
        <taxon>Caniformia</taxon>
        <taxon>Musteloidea</taxon>
        <taxon>Mustelidae</taxon>
        <taxon>Guloninae</taxon>
        <taxon>Gulo</taxon>
    </lineage>
</organism>
<dbReference type="AlphaFoldDB" id="A0A9X9LRD0"/>
<proteinExistence type="predicted"/>
<dbReference type="EMBL" id="CYRY02012918">
    <property type="protein sequence ID" value="VCW83809.1"/>
    <property type="molecule type" value="Genomic_DNA"/>
</dbReference>
<accession>A0A9X9LRD0</accession>
<keyword evidence="2" id="KW-1185">Reference proteome</keyword>
<name>A0A9X9LRD0_GULGU</name>
<evidence type="ECO:0000313" key="2">
    <source>
        <dbReference type="Proteomes" id="UP000269945"/>
    </source>
</evidence>
<evidence type="ECO:0000313" key="1">
    <source>
        <dbReference type="EMBL" id="VCW83809.1"/>
    </source>
</evidence>
<protein>
    <submittedName>
        <fullName evidence="1">Uncharacterized protein</fullName>
    </submittedName>
</protein>
<dbReference type="Gene3D" id="1.10.472.10">
    <property type="entry name" value="Cyclin-like"/>
    <property type="match status" value="1"/>
</dbReference>
<sequence length="54" mass="5959">MQHLAKNIVMVNRGLTKHMTIKNKYATSKHAKISMLAQLNSALVQDLAKAVAKV</sequence>
<reference evidence="1 2" key="1">
    <citation type="submission" date="2018-10" db="EMBL/GenBank/DDBJ databases">
        <authorList>
            <person name="Ekblom R."/>
            <person name="Jareborg N."/>
        </authorList>
    </citation>
    <scope>NUCLEOTIDE SEQUENCE [LARGE SCALE GENOMIC DNA]</scope>
    <source>
        <tissue evidence="1">Muscle</tissue>
    </source>
</reference>
<gene>
    <name evidence="1" type="ORF">BN2614_LOCUS8</name>
</gene>
<dbReference type="Proteomes" id="UP000269945">
    <property type="component" value="Unassembled WGS sequence"/>
</dbReference>
<comment type="caution">
    <text evidence="1">The sequence shown here is derived from an EMBL/GenBank/DDBJ whole genome shotgun (WGS) entry which is preliminary data.</text>
</comment>